<organism evidence="1 2">
    <name type="scientific">Desulforamulus hydrothermalis Lam5 = DSM 18033</name>
    <dbReference type="NCBI Taxonomy" id="1121428"/>
    <lineage>
        <taxon>Bacteria</taxon>
        <taxon>Bacillati</taxon>
        <taxon>Bacillota</taxon>
        <taxon>Clostridia</taxon>
        <taxon>Eubacteriales</taxon>
        <taxon>Peptococcaceae</taxon>
        <taxon>Desulforamulus</taxon>
    </lineage>
</organism>
<dbReference type="AlphaFoldDB" id="K8E9M5"/>
<keyword evidence="2" id="KW-1185">Reference proteome</keyword>
<protein>
    <submittedName>
        <fullName evidence="1">Uncharacterized protein</fullName>
    </submittedName>
</protein>
<proteinExistence type="predicted"/>
<accession>K8E9M5</accession>
<gene>
    <name evidence="1" type="ORF">DESHY_20152</name>
</gene>
<reference evidence="1 2" key="1">
    <citation type="journal article" date="2013" name="Genome Announc.">
        <title>Genome Sequence of the Sulfate-Reducing Bacterium Desulfotomaculum hydrothermale Lam5(T).</title>
        <authorList>
            <person name="Amin O."/>
            <person name="Fardeau M.L."/>
            <person name="Valette O."/>
            <person name="Hirschler-Rea A."/>
            <person name="Barbe V."/>
            <person name="Medigue C."/>
            <person name="Vacherie B."/>
            <person name="Ollivier B."/>
            <person name="Bertin P.N."/>
            <person name="Dolla A."/>
        </authorList>
    </citation>
    <scope>NUCLEOTIDE SEQUENCE [LARGE SCALE GENOMIC DNA]</scope>
    <source>
        <strain evidence="2">Lam5 / DSM 18033</strain>
    </source>
</reference>
<dbReference type="RefSeq" id="WP_008411635.1">
    <property type="nucleotide sequence ID" value="NZ_CAOS01000009.1"/>
</dbReference>
<dbReference type="Proteomes" id="UP000009315">
    <property type="component" value="Unassembled WGS sequence"/>
</dbReference>
<name>K8E9M5_9FIRM</name>
<sequence length="95" mass="10650">MSYHYAQLNEHGICVAVSTLAGEVAADNLVQLETYDEDKLWRKYENGQWSEEKYDPQSTAPLTEFERLKQKQELLEQGIAELSILIAMTGGGTGV</sequence>
<evidence type="ECO:0000313" key="2">
    <source>
        <dbReference type="Proteomes" id="UP000009315"/>
    </source>
</evidence>
<dbReference type="OrthoDB" id="2087570at2"/>
<comment type="caution">
    <text evidence="1">The sequence shown here is derived from an EMBL/GenBank/DDBJ whole genome shotgun (WGS) entry which is preliminary data.</text>
</comment>
<dbReference type="EMBL" id="CAOS01000009">
    <property type="protein sequence ID" value="CCO08283.1"/>
    <property type="molecule type" value="Genomic_DNA"/>
</dbReference>
<evidence type="ECO:0000313" key="1">
    <source>
        <dbReference type="EMBL" id="CCO08283.1"/>
    </source>
</evidence>